<keyword evidence="4" id="KW-0009">Actin-binding</keyword>
<evidence type="ECO:0000256" key="1">
    <source>
        <dbReference type="ARBA" id="ARBA00008418"/>
    </source>
</evidence>
<sequence>MNRVFQTAGKEPGLQVWRVEDFELNLISKSQHGSFYNGDCYLVLCTKRSGNSLIYDLHFWIGSQSSQDEQGAAAALTTQLDDYLRGLPTQHRECEGAESKAFRGYFKGSLIIKEGGVKSGFNHVETNHYAIRRLLHVKGKKHVHAREVPLSWNSMNDGDVFILDVGQGLIQWNAPKSNRQERLKAAELARNIRDRERGGRIPIVTIDAGEEADYPQCQEIIFKLLGPKPDKLHKARPDDAVDRKAASEIKLYHVSSASGQLVVTEIGERPLVQKMLDHNDCYCVDLGGQQIFVWKGRGATAEEKSGVLSKATKYIEARGYPKTTPLEIVNDGSESALFRSVFQTWKDPYAVSSPQAPSPKSYSSSNISKVKATKFDVESMHEKPGVAAKHRMVDDGTGQVDVYRVENNSLAEVAENQRGIFYGGDCYIVFYTYMTGNVPNYIIYIWQGRHAGQDEVTASAYLAVVLDRQFNDEPTQVLVTMGKEPMHFMAMFKGKMLVYEGGTGRNQVEAYSAPIQLFQVRGTEEWSTKAFEVPPTASSLNSNDVFVLLSKRTNSAFLWFGRGCSGDEREMGRLVAQRLTGEIEVEIIAEGQETHQFWAELGGQAEYASGKEFQDDGCFEPRLFECSNASGTFICDEVLHFSQTDLDTEDVMLLDTWSQVFIWVGAGALKEEKEQAIVAAYEYLNTDPAGRDPATNIVLVKQGREPPTFTGWFMAWDPNMWSEGKTYEQIKAEMGSDDLFRSITLEDLSTGEASEKVEVLDGGATRFLSYEELVNLSPDEAFGIDITAKEAHLTDDDFVAVFQMTKSEFKLLPKWKQNNLKKQMRLF</sequence>
<keyword evidence="3" id="KW-0677">Repeat</keyword>
<dbReference type="InterPro" id="IPR029006">
    <property type="entry name" value="ADF-H/Gelsolin-like_dom_sf"/>
</dbReference>
<evidence type="ECO:0000256" key="2">
    <source>
        <dbReference type="ARBA" id="ARBA00022467"/>
    </source>
</evidence>
<dbReference type="InterPro" id="IPR036886">
    <property type="entry name" value="Villin_headpiece_dom_sf"/>
</dbReference>
<dbReference type="CDD" id="cd11293">
    <property type="entry name" value="gelsolin_S4_like"/>
    <property type="match status" value="1"/>
</dbReference>
<dbReference type="Gene3D" id="1.10.950.10">
    <property type="entry name" value="Villin headpiece domain"/>
    <property type="match status" value="1"/>
</dbReference>
<dbReference type="SMART" id="SM00153">
    <property type="entry name" value="VHP"/>
    <property type="match status" value="1"/>
</dbReference>
<dbReference type="SMART" id="SM00262">
    <property type="entry name" value="GEL"/>
    <property type="match status" value="6"/>
</dbReference>
<reference evidence="6 7" key="1">
    <citation type="submission" date="2021-04" db="EMBL/GenBank/DDBJ databases">
        <authorList>
            <person name="Bliznina A."/>
        </authorList>
    </citation>
    <scope>NUCLEOTIDE SEQUENCE [LARGE SCALE GENOMIC DNA]</scope>
</reference>
<dbReference type="Proteomes" id="UP001158576">
    <property type="component" value="Chromosome XSR"/>
</dbReference>
<dbReference type="CDD" id="cd11292">
    <property type="entry name" value="gelsolin_S3_like"/>
    <property type="match status" value="1"/>
</dbReference>
<proteinExistence type="inferred from homology"/>
<dbReference type="CDD" id="cd11288">
    <property type="entry name" value="gelsolin_S5_like"/>
    <property type="match status" value="1"/>
</dbReference>
<evidence type="ECO:0000313" key="6">
    <source>
        <dbReference type="EMBL" id="CAG5094130.1"/>
    </source>
</evidence>
<dbReference type="InterPro" id="IPR007122">
    <property type="entry name" value="Villin/Gelsolin"/>
</dbReference>
<dbReference type="Pfam" id="PF00626">
    <property type="entry name" value="Gelsolin"/>
    <property type="match status" value="6"/>
</dbReference>
<dbReference type="SUPFAM" id="SSF47050">
    <property type="entry name" value="VHP, Villin headpiece domain"/>
    <property type="match status" value="1"/>
</dbReference>
<dbReference type="CDD" id="cd11289">
    <property type="entry name" value="gelsolin_S2_like"/>
    <property type="match status" value="1"/>
</dbReference>
<dbReference type="CDD" id="cd11290">
    <property type="entry name" value="gelsolin_S1_like"/>
    <property type="match status" value="1"/>
</dbReference>
<accession>A0ABN7S6E5</accession>
<name>A0ABN7S6E5_OIKDI</name>
<dbReference type="SUPFAM" id="SSF55753">
    <property type="entry name" value="Actin depolymerizing proteins"/>
    <property type="match status" value="4"/>
</dbReference>
<dbReference type="InterPro" id="IPR036180">
    <property type="entry name" value="Gelsolin-like_dom_sf"/>
</dbReference>
<dbReference type="InterPro" id="IPR003128">
    <property type="entry name" value="Villin_headpiece"/>
</dbReference>
<evidence type="ECO:0000256" key="4">
    <source>
        <dbReference type="ARBA" id="ARBA00023203"/>
    </source>
</evidence>
<dbReference type="Gene3D" id="3.40.20.10">
    <property type="entry name" value="Severin"/>
    <property type="match status" value="6"/>
</dbReference>
<feature type="domain" description="HP" evidence="5">
    <location>
        <begin position="762"/>
        <end position="827"/>
    </location>
</feature>
<dbReference type="CDD" id="cd11291">
    <property type="entry name" value="gelsolin_S6_like"/>
    <property type="match status" value="1"/>
</dbReference>
<dbReference type="PRINTS" id="PR00597">
    <property type="entry name" value="GELSOLIN"/>
</dbReference>
<protein>
    <submittedName>
        <fullName evidence="6">Oidioi.mRNA.OKI2018_I69.XSR.g13275.t1.cds</fullName>
    </submittedName>
</protein>
<dbReference type="PANTHER" id="PTHR11977">
    <property type="entry name" value="VILLIN"/>
    <property type="match status" value="1"/>
</dbReference>
<gene>
    <name evidence="6" type="ORF">OKIOD_LOCUS4833</name>
</gene>
<dbReference type="EMBL" id="OU015569">
    <property type="protein sequence ID" value="CAG5094130.1"/>
    <property type="molecule type" value="Genomic_DNA"/>
</dbReference>
<dbReference type="PROSITE" id="PS51089">
    <property type="entry name" value="HP"/>
    <property type="match status" value="1"/>
</dbReference>
<dbReference type="SUPFAM" id="SSF82754">
    <property type="entry name" value="C-terminal, gelsolin-like domain of Sec23/24"/>
    <property type="match status" value="2"/>
</dbReference>
<comment type="similarity">
    <text evidence="1">Belongs to the villin/gelsolin family.</text>
</comment>
<evidence type="ECO:0000259" key="5">
    <source>
        <dbReference type="PROSITE" id="PS51089"/>
    </source>
</evidence>
<evidence type="ECO:0000256" key="3">
    <source>
        <dbReference type="ARBA" id="ARBA00022737"/>
    </source>
</evidence>
<dbReference type="Pfam" id="PF02209">
    <property type="entry name" value="VHP"/>
    <property type="match status" value="1"/>
</dbReference>
<organism evidence="6 7">
    <name type="scientific">Oikopleura dioica</name>
    <name type="common">Tunicate</name>
    <dbReference type="NCBI Taxonomy" id="34765"/>
    <lineage>
        <taxon>Eukaryota</taxon>
        <taxon>Metazoa</taxon>
        <taxon>Chordata</taxon>
        <taxon>Tunicata</taxon>
        <taxon>Appendicularia</taxon>
        <taxon>Copelata</taxon>
        <taxon>Oikopleuridae</taxon>
        <taxon>Oikopleura</taxon>
    </lineage>
</organism>
<evidence type="ECO:0000313" key="7">
    <source>
        <dbReference type="Proteomes" id="UP001158576"/>
    </source>
</evidence>
<keyword evidence="2" id="KW-0117">Actin capping</keyword>
<dbReference type="InterPro" id="IPR007123">
    <property type="entry name" value="Gelsolin-like_dom"/>
</dbReference>
<dbReference type="PANTHER" id="PTHR11977:SF123">
    <property type="entry name" value="GELSOLIN"/>
    <property type="match status" value="1"/>
</dbReference>
<keyword evidence="7" id="KW-1185">Reference proteome</keyword>